<evidence type="ECO:0000256" key="6">
    <source>
        <dbReference type="ARBA" id="ARBA00022989"/>
    </source>
</evidence>
<evidence type="ECO:0000256" key="7">
    <source>
        <dbReference type="ARBA" id="ARBA00023136"/>
    </source>
</evidence>
<proteinExistence type="predicted"/>
<evidence type="ECO:0000256" key="5">
    <source>
        <dbReference type="ARBA" id="ARBA00022734"/>
    </source>
</evidence>
<dbReference type="Gene3D" id="2.90.10.30">
    <property type="match status" value="1"/>
</dbReference>
<evidence type="ECO:0000256" key="10">
    <source>
        <dbReference type="SAM" id="MobiDB-lite"/>
    </source>
</evidence>
<dbReference type="PANTHER" id="PTHR32444:SF251">
    <property type="entry name" value="INACTIVE G-TYPE LECTIN S-RECEPTOR-LIKE SERINE_THREONINE-PROTEIN KINASE SRK-RELATED"/>
    <property type="match status" value="1"/>
</dbReference>
<comment type="subcellular location">
    <subcellularLocation>
        <location evidence="1">Cell membrane</location>
        <topology evidence="1">Single-pass type I membrane protein</topology>
    </subcellularLocation>
</comment>
<dbReference type="Gene3D" id="1.10.510.10">
    <property type="entry name" value="Transferase(Phosphotransferase) domain 1"/>
    <property type="match status" value="1"/>
</dbReference>
<dbReference type="GO" id="GO:0005524">
    <property type="term" value="F:ATP binding"/>
    <property type="evidence" value="ECO:0007669"/>
    <property type="project" value="UniProtKB-KW"/>
</dbReference>
<feature type="domain" description="Apple" evidence="11">
    <location>
        <begin position="285"/>
        <end position="365"/>
    </location>
</feature>
<dbReference type="Proteomes" id="UP000682877">
    <property type="component" value="Chromosome 4"/>
</dbReference>
<dbReference type="InterPro" id="IPR021820">
    <property type="entry name" value="S-locus_recpt_kinase_C"/>
</dbReference>
<dbReference type="GO" id="GO:0048544">
    <property type="term" value="P:recognition of pollen"/>
    <property type="evidence" value="ECO:0007669"/>
    <property type="project" value="InterPro"/>
</dbReference>
<evidence type="ECO:0000256" key="8">
    <source>
        <dbReference type="ARBA" id="ARBA00023157"/>
    </source>
</evidence>
<reference evidence="12" key="1">
    <citation type="submission" date="2021-01" db="EMBL/GenBank/DDBJ databases">
        <authorList>
            <person name="Bezrukov I."/>
        </authorList>
    </citation>
    <scope>NUCLEOTIDE SEQUENCE</scope>
</reference>
<dbReference type="GO" id="GO:0030246">
    <property type="term" value="F:carbohydrate binding"/>
    <property type="evidence" value="ECO:0007669"/>
    <property type="project" value="UniProtKB-KW"/>
</dbReference>
<keyword evidence="5" id="KW-0430">Lectin</keyword>
<accession>A0A8S2A602</accession>
<keyword evidence="6" id="KW-1133">Transmembrane helix</keyword>
<keyword evidence="7" id="KW-0472">Membrane</keyword>
<organism evidence="12 13">
    <name type="scientific">Arabidopsis arenosa</name>
    <name type="common">Sand rock-cress</name>
    <name type="synonym">Cardaminopsis arenosa</name>
    <dbReference type="NCBI Taxonomy" id="38785"/>
    <lineage>
        <taxon>Eukaryota</taxon>
        <taxon>Viridiplantae</taxon>
        <taxon>Streptophyta</taxon>
        <taxon>Embryophyta</taxon>
        <taxon>Tracheophyta</taxon>
        <taxon>Spermatophyta</taxon>
        <taxon>Magnoliopsida</taxon>
        <taxon>eudicotyledons</taxon>
        <taxon>Gunneridae</taxon>
        <taxon>Pentapetalae</taxon>
        <taxon>rosids</taxon>
        <taxon>malvids</taxon>
        <taxon>Brassicales</taxon>
        <taxon>Brassicaceae</taxon>
        <taxon>Camelineae</taxon>
        <taxon>Arabidopsis</taxon>
    </lineage>
</organism>
<dbReference type="PANTHER" id="PTHR32444">
    <property type="entry name" value="BULB-TYPE LECTIN DOMAIN-CONTAINING PROTEIN"/>
    <property type="match status" value="1"/>
</dbReference>
<gene>
    <name evidence="12" type="ORF">AARE701A_LOCUS9482</name>
</gene>
<dbReference type="InterPro" id="IPR001480">
    <property type="entry name" value="Bulb-type_lectin_dom"/>
</dbReference>
<protein>
    <recommendedName>
        <fullName evidence="11">Apple domain-containing protein</fullName>
    </recommendedName>
</protein>
<keyword evidence="4" id="KW-0732">Signal</keyword>
<feature type="compositionally biased region" description="Polar residues" evidence="10">
    <location>
        <begin position="493"/>
        <end position="513"/>
    </location>
</feature>
<dbReference type="AlphaFoldDB" id="A0A8S2A602"/>
<keyword evidence="3" id="KW-0812">Transmembrane</keyword>
<dbReference type="GO" id="GO:0005886">
    <property type="term" value="C:plasma membrane"/>
    <property type="evidence" value="ECO:0007669"/>
    <property type="project" value="UniProtKB-SubCell"/>
</dbReference>
<dbReference type="Pfam" id="PF11883">
    <property type="entry name" value="DUF3403"/>
    <property type="match status" value="1"/>
</dbReference>
<dbReference type="Pfam" id="PF00954">
    <property type="entry name" value="S_locus_glycop"/>
    <property type="match status" value="1"/>
</dbReference>
<evidence type="ECO:0000256" key="4">
    <source>
        <dbReference type="ARBA" id="ARBA00022729"/>
    </source>
</evidence>
<keyword evidence="9" id="KW-0325">Glycoprotein</keyword>
<sequence length="513" mass="58267">MNRNFYRQSRLRYLLEETSCPRLKCLCLVFLNRPQLCIGISAYGTIGFLRKWYGLRIETAHLDNNLVLLDQHGTRVWWTNVTSTNLMKSLVTGELLDSGNFVLRYINNDGVLWQSFDFPTDVLVSGMKFGWDAKSNINRVLKSWRSLSDPSPGEYTYGVERHELAQSFIRKKGVPTFRSDPWKTKNDVEYESGNLTYTTYRITVTKEEATYFFSITNESFFSILRMSYSGVLKRSTWIPKPQQMWKRLDSLLPRDTCGLYNKCGAYGLCDTNTSPNCVCIHGLNCSRDGFEQLRTMKLPDITKSIVDRSIGLEECHGKCIGNCNCTAYANTDMQNGGSGCVIWVEEILDLRKNAIAGQDLFVRLAATDIWGLQCAPMELEHIVNATEKFSDCNKIGQGGFGIVYKIWRHWKEGKGLEIVDPVIVDSSSTFRPHEVLRCIQIGLLCVQDSAEDRPAMSSVILMLTSEKTEMNQPERPGSLFSRSRFEIGSSSSKQQNEENWTVPDVTNSTLSGR</sequence>
<feature type="region of interest" description="Disordered" evidence="10">
    <location>
        <begin position="469"/>
        <end position="513"/>
    </location>
</feature>
<dbReference type="Pfam" id="PF01453">
    <property type="entry name" value="B_lectin"/>
    <property type="match status" value="1"/>
</dbReference>
<dbReference type="SMART" id="SM00473">
    <property type="entry name" value="PAN_AP"/>
    <property type="match status" value="1"/>
</dbReference>
<dbReference type="EMBL" id="LR999454">
    <property type="protein sequence ID" value="CAE6006763.1"/>
    <property type="molecule type" value="Genomic_DNA"/>
</dbReference>
<dbReference type="SUPFAM" id="SSF51110">
    <property type="entry name" value="alpha-D-mannose-specific plant lectins"/>
    <property type="match status" value="1"/>
</dbReference>
<feature type="compositionally biased region" description="Low complexity" evidence="10">
    <location>
        <begin position="480"/>
        <end position="492"/>
    </location>
</feature>
<keyword evidence="13" id="KW-1185">Reference proteome</keyword>
<dbReference type="InterPro" id="IPR003609">
    <property type="entry name" value="Pan_app"/>
</dbReference>
<evidence type="ECO:0000259" key="11">
    <source>
        <dbReference type="PROSITE" id="PS50948"/>
    </source>
</evidence>
<dbReference type="InterPro" id="IPR000858">
    <property type="entry name" value="S_locus_glycoprot_dom"/>
</dbReference>
<dbReference type="PROSITE" id="PS50948">
    <property type="entry name" value="PAN"/>
    <property type="match status" value="1"/>
</dbReference>
<dbReference type="CDD" id="cd01098">
    <property type="entry name" value="PAN_AP_plant"/>
    <property type="match status" value="1"/>
</dbReference>
<dbReference type="Pfam" id="PF08276">
    <property type="entry name" value="PAN_2"/>
    <property type="match status" value="1"/>
</dbReference>
<evidence type="ECO:0000256" key="9">
    <source>
        <dbReference type="ARBA" id="ARBA00023180"/>
    </source>
</evidence>
<evidence type="ECO:0000256" key="2">
    <source>
        <dbReference type="ARBA" id="ARBA00022475"/>
    </source>
</evidence>
<keyword evidence="2" id="KW-1003">Cell membrane</keyword>
<evidence type="ECO:0000256" key="3">
    <source>
        <dbReference type="ARBA" id="ARBA00022692"/>
    </source>
</evidence>
<dbReference type="InterPro" id="IPR036426">
    <property type="entry name" value="Bulb-type_lectin_dom_sf"/>
</dbReference>
<evidence type="ECO:0000313" key="13">
    <source>
        <dbReference type="Proteomes" id="UP000682877"/>
    </source>
</evidence>
<evidence type="ECO:0000313" key="12">
    <source>
        <dbReference type="EMBL" id="CAE6006763.1"/>
    </source>
</evidence>
<dbReference type="GO" id="GO:0004674">
    <property type="term" value="F:protein serine/threonine kinase activity"/>
    <property type="evidence" value="ECO:0007669"/>
    <property type="project" value="InterPro"/>
</dbReference>
<keyword evidence="8" id="KW-1015">Disulfide bond</keyword>
<name>A0A8S2A602_ARAAE</name>
<evidence type="ECO:0000256" key="1">
    <source>
        <dbReference type="ARBA" id="ARBA00004251"/>
    </source>
</evidence>